<evidence type="ECO:0000256" key="17">
    <source>
        <dbReference type="PROSITE-ProRule" id="PRU00175"/>
    </source>
</evidence>
<dbReference type="CDD" id="cd16450">
    <property type="entry name" value="mRING-C3HGC3_RFWD3"/>
    <property type="match status" value="1"/>
</dbReference>
<dbReference type="GO" id="GO:0016605">
    <property type="term" value="C:PML body"/>
    <property type="evidence" value="ECO:0007669"/>
    <property type="project" value="UniProtKB-SubCell"/>
</dbReference>
<evidence type="ECO:0000256" key="3">
    <source>
        <dbReference type="ARBA" id="ARBA00004496"/>
    </source>
</evidence>
<evidence type="ECO:0000256" key="11">
    <source>
        <dbReference type="ARBA" id="ARBA00022763"/>
    </source>
</evidence>
<protein>
    <recommendedName>
        <fullName evidence="5">RING-type E3 ubiquitin transferase</fullName>
        <ecNumber evidence="5">2.3.2.27</ecNumber>
    </recommendedName>
</protein>
<sequence length="724" mass="79367">MSESDLDPDDILFPSTAPDFGSTVAPGHRLEYVLSRSSDEDEPGFQISFADHAARTADFSIRSRNFNAGQAVTTDESSNDSTAVSTLLEVAEAVPDRSPVLHRTHAQNDEMMSRLSQIRSHLQLVRNSQPQVVDRSESASSTTSNGSLASSLAASPVPNSESDSNATTHVEDVASSSVAPPLLISPMPGTQDDFQEIRSGIRPTKAKRKLSSSPSPKKSSKKTATDISSDEDEGMTCPICFEPWTTSGKHRLVSLKCGHLFGQRCVERWLKDCHQKCPQCNAKAKRLDVRVIYAKKLKAIDTSDLEQAIKAADKAKTERRDRELELAKVRLQYTMAMEECNRLKSQMKNMTTVAEDRSDKKFGNSSSAEASGSMKKLYNCVKSIVIHSGGGCRIMDFDQKGMNFAISQPSPHANFMSGFGVKKLSAMDLKSGYFTLLHQKAIKDLKFSPHAENLLLSAALDGSLRITDLVGNTKVHEYKVRRPLWSCCWDSTDRNLIYTGLSTGGYIQYDLRNTSEALSTLENTSSRCPVVSLYHVPPLATDSFHCRGGLFSGTLEGALFWQNVEGPSEISNFKPTILPLEPGSCTGLQYCRETHHCLVTYRPGRNHPKTTHILSELQTSSGSDVTCNVITNFTGGTRHSMLTRNALFSLPKDDSATSDPQLIACVGDEVKRQLHVYNASKCGLVQSLSSDDGPPLDVVPVHMPSRNPMLAMLSQSTLKVYALQ</sequence>
<dbReference type="InterPro" id="IPR013083">
    <property type="entry name" value="Znf_RING/FYVE/PHD"/>
</dbReference>
<evidence type="ECO:0000256" key="14">
    <source>
        <dbReference type="ARBA" id="ARBA00022833"/>
    </source>
</evidence>
<evidence type="ECO:0000256" key="1">
    <source>
        <dbReference type="ARBA" id="ARBA00000900"/>
    </source>
</evidence>
<dbReference type="GO" id="GO:0008270">
    <property type="term" value="F:zinc ion binding"/>
    <property type="evidence" value="ECO:0007669"/>
    <property type="project" value="UniProtKB-KW"/>
</dbReference>
<dbReference type="InterPro" id="IPR036322">
    <property type="entry name" value="WD40_repeat_dom_sf"/>
</dbReference>
<feature type="compositionally biased region" description="Acidic residues" evidence="19">
    <location>
        <begin position="1"/>
        <end position="10"/>
    </location>
</feature>
<dbReference type="GO" id="GO:0061630">
    <property type="term" value="F:ubiquitin protein ligase activity"/>
    <property type="evidence" value="ECO:0007669"/>
    <property type="project" value="UniProtKB-EC"/>
</dbReference>
<dbReference type="EC" id="2.3.2.27" evidence="5"/>
<comment type="catalytic activity">
    <reaction evidence="1">
        <text>S-ubiquitinyl-[E2 ubiquitin-conjugating enzyme]-L-cysteine + [acceptor protein]-L-lysine = [E2 ubiquitin-conjugating enzyme]-L-cysteine + N(6)-ubiquitinyl-[acceptor protein]-L-lysine.</text>
        <dbReference type="EC" id="2.3.2.27"/>
    </reaction>
</comment>
<feature type="region of interest" description="Disordered" evidence="19">
    <location>
        <begin position="126"/>
        <end position="232"/>
    </location>
</feature>
<dbReference type="Pfam" id="PF13639">
    <property type="entry name" value="zf-RING_2"/>
    <property type="match status" value="1"/>
</dbReference>
<keyword evidence="18" id="KW-0175">Coiled coil</keyword>
<keyword evidence="14" id="KW-0862">Zinc</keyword>
<dbReference type="PANTHER" id="PTHR16047">
    <property type="entry name" value="RFWD3 PROTEIN"/>
    <property type="match status" value="1"/>
</dbReference>
<dbReference type="GO" id="GO:0036297">
    <property type="term" value="P:interstrand cross-link repair"/>
    <property type="evidence" value="ECO:0007669"/>
    <property type="project" value="InterPro"/>
</dbReference>
<feature type="coiled-coil region" evidence="18">
    <location>
        <begin position="305"/>
        <end position="346"/>
    </location>
</feature>
<comment type="subcellular location">
    <subcellularLocation>
        <location evidence="3">Cytoplasm</location>
    </subcellularLocation>
    <subcellularLocation>
        <location evidence="2">Nucleus</location>
        <location evidence="2">PML body</location>
    </subcellularLocation>
</comment>
<keyword evidence="12 17" id="KW-0863">Zinc-finger</keyword>
<evidence type="ECO:0000256" key="8">
    <source>
        <dbReference type="ARBA" id="ARBA00022679"/>
    </source>
</evidence>
<dbReference type="InterPro" id="IPR001680">
    <property type="entry name" value="WD40_rpt"/>
</dbReference>
<dbReference type="SUPFAM" id="SSF57850">
    <property type="entry name" value="RING/U-box"/>
    <property type="match status" value="1"/>
</dbReference>
<keyword evidence="9" id="KW-0479">Metal-binding</keyword>
<keyword evidence="15" id="KW-0234">DNA repair</keyword>
<evidence type="ECO:0000256" key="5">
    <source>
        <dbReference type="ARBA" id="ARBA00012483"/>
    </source>
</evidence>
<feature type="domain" description="RING-type" evidence="20">
    <location>
        <begin position="237"/>
        <end position="281"/>
    </location>
</feature>
<comment type="pathway">
    <text evidence="4">Protein modification; protein ubiquitination.</text>
</comment>
<dbReference type="AlphaFoldDB" id="A0A6F9DRL4"/>
<evidence type="ECO:0000259" key="20">
    <source>
        <dbReference type="PROSITE" id="PS50089"/>
    </source>
</evidence>
<evidence type="ECO:0000256" key="4">
    <source>
        <dbReference type="ARBA" id="ARBA00004906"/>
    </source>
</evidence>
<dbReference type="SUPFAM" id="SSF50978">
    <property type="entry name" value="WD40 repeat-like"/>
    <property type="match status" value="1"/>
</dbReference>
<accession>A0A6F9DRL4</accession>
<dbReference type="InterPro" id="IPR056527">
    <property type="entry name" value="WD40_RFWD3"/>
</dbReference>
<feature type="region of interest" description="Disordered" evidence="19">
    <location>
        <begin position="1"/>
        <end position="20"/>
    </location>
</feature>
<dbReference type="Pfam" id="PF23419">
    <property type="entry name" value="WD40_RFWD3"/>
    <property type="match status" value="1"/>
</dbReference>
<keyword evidence="16" id="KW-0539">Nucleus</keyword>
<evidence type="ECO:0000256" key="15">
    <source>
        <dbReference type="ARBA" id="ARBA00023204"/>
    </source>
</evidence>
<dbReference type="PANTHER" id="PTHR16047:SF7">
    <property type="entry name" value="E3 UBIQUITIN-PROTEIN LIGASE RFWD3"/>
    <property type="match status" value="1"/>
</dbReference>
<evidence type="ECO:0000256" key="13">
    <source>
        <dbReference type="ARBA" id="ARBA00022786"/>
    </source>
</evidence>
<evidence type="ECO:0000256" key="6">
    <source>
        <dbReference type="ARBA" id="ARBA00022490"/>
    </source>
</evidence>
<organism evidence="21">
    <name type="scientific">Phallusia mammillata</name>
    <dbReference type="NCBI Taxonomy" id="59560"/>
    <lineage>
        <taxon>Eukaryota</taxon>
        <taxon>Metazoa</taxon>
        <taxon>Chordata</taxon>
        <taxon>Tunicata</taxon>
        <taxon>Ascidiacea</taxon>
        <taxon>Phlebobranchia</taxon>
        <taxon>Ascidiidae</taxon>
        <taxon>Phallusia</taxon>
    </lineage>
</organism>
<evidence type="ECO:0000256" key="18">
    <source>
        <dbReference type="SAM" id="Coils"/>
    </source>
</evidence>
<evidence type="ECO:0000256" key="9">
    <source>
        <dbReference type="ARBA" id="ARBA00022723"/>
    </source>
</evidence>
<dbReference type="PROSITE" id="PS50089">
    <property type="entry name" value="ZF_RING_2"/>
    <property type="match status" value="1"/>
</dbReference>
<name>A0A6F9DRL4_9ASCI</name>
<keyword evidence="8" id="KW-0808">Transferase</keyword>
<keyword evidence="7" id="KW-0853">WD repeat</keyword>
<dbReference type="EMBL" id="LR789683">
    <property type="protein sequence ID" value="CAB3265545.1"/>
    <property type="molecule type" value="mRNA"/>
</dbReference>
<keyword evidence="11" id="KW-0227">DNA damage</keyword>
<evidence type="ECO:0000256" key="10">
    <source>
        <dbReference type="ARBA" id="ARBA00022737"/>
    </source>
</evidence>
<dbReference type="InterPro" id="IPR001841">
    <property type="entry name" value="Znf_RING"/>
</dbReference>
<feature type="compositionally biased region" description="Low complexity" evidence="19">
    <location>
        <begin position="138"/>
        <end position="160"/>
    </location>
</feature>
<dbReference type="InterPro" id="IPR015943">
    <property type="entry name" value="WD40/YVTN_repeat-like_dom_sf"/>
</dbReference>
<dbReference type="SMART" id="SM00320">
    <property type="entry name" value="WD40"/>
    <property type="match status" value="2"/>
</dbReference>
<keyword evidence="6" id="KW-0963">Cytoplasm</keyword>
<evidence type="ECO:0000313" key="21">
    <source>
        <dbReference type="EMBL" id="CAB3265545.1"/>
    </source>
</evidence>
<feature type="compositionally biased region" description="Polar residues" evidence="19">
    <location>
        <begin position="161"/>
        <end position="178"/>
    </location>
</feature>
<dbReference type="GO" id="GO:0005737">
    <property type="term" value="C:cytoplasm"/>
    <property type="evidence" value="ECO:0007669"/>
    <property type="project" value="UniProtKB-SubCell"/>
</dbReference>
<keyword evidence="10" id="KW-0677">Repeat</keyword>
<dbReference type="GO" id="GO:0016567">
    <property type="term" value="P:protein ubiquitination"/>
    <property type="evidence" value="ECO:0007669"/>
    <property type="project" value="InterPro"/>
</dbReference>
<evidence type="ECO:0000256" key="7">
    <source>
        <dbReference type="ARBA" id="ARBA00022574"/>
    </source>
</evidence>
<gene>
    <name evidence="21" type="primary">Rfwd3-002</name>
</gene>
<evidence type="ECO:0000256" key="12">
    <source>
        <dbReference type="ARBA" id="ARBA00022771"/>
    </source>
</evidence>
<reference evidence="21" key="1">
    <citation type="submission" date="2020-04" db="EMBL/GenBank/DDBJ databases">
        <authorList>
            <person name="Neveu A P."/>
        </authorList>
    </citation>
    <scope>NUCLEOTIDE SEQUENCE</scope>
    <source>
        <tissue evidence="21">Whole embryo</tissue>
    </source>
</reference>
<dbReference type="SMART" id="SM00184">
    <property type="entry name" value="RING"/>
    <property type="match status" value="1"/>
</dbReference>
<evidence type="ECO:0000256" key="2">
    <source>
        <dbReference type="ARBA" id="ARBA00004322"/>
    </source>
</evidence>
<dbReference type="Gene3D" id="3.30.40.10">
    <property type="entry name" value="Zinc/RING finger domain, C3HC4 (zinc finger)"/>
    <property type="match status" value="1"/>
</dbReference>
<evidence type="ECO:0000256" key="16">
    <source>
        <dbReference type="ARBA" id="ARBA00023242"/>
    </source>
</evidence>
<dbReference type="InterPro" id="IPR037381">
    <property type="entry name" value="RFWD3"/>
</dbReference>
<evidence type="ECO:0000256" key="19">
    <source>
        <dbReference type="SAM" id="MobiDB-lite"/>
    </source>
</evidence>
<dbReference type="Gene3D" id="2.130.10.10">
    <property type="entry name" value="YVTN repeat-like/Quinoprotein amine dehydrogenase"/>
    <property type="match status" value="1"/>
</dbReference>
<keyword evidence="13" id="KW-0833">Ubl conjugation pathway</keyword>
<proteinExistence type="evidence at transcript level"/>